<organism evidence="6 7">
    <name type="scientific">Trebonia kvetii</name>
    <dbReference type="NCBI Taxonomy" id="2480626"/>
    <lineage>
        <taxon>Bacteria</taxon>
        <taxon>Bacillati</taxon>
        <taxon>Actinomycetota</taxon>
        <taxon>Actinomycetes</taxon>
        <taxon>Streptosporangiales</taxon>
        <taxon>Treboniaceae</taxon>
        <taxon>Trebonia</taxon>
    </lineage>
</organism>
<dbReference type="GO" id="GO:0046306">
    <property type="term" value="P:alkanesulfonate catabolic process"/>
    <property type="evidence" value="ECO:0007669"/>
    <property type="project" value="TreeGrafter"/>
</dbReference>
<feature type="domain" description="Luciferase-like" evidence="5">
    <location>
        <begin position="7"/>
        <end position="229"/>
    </location>
</feature>
<keyword evidence="3" id="KW-0560">Oxidoreductase</keyword>
<evidence type="ECO:0000259" key="5">
    <source>
        <dbReference type="Pfam" id="PF00296"/>
    </source>
</evidence>
<dbReference type="Pfam" id="PF00296">
    <property type="entry name" value="Bac_luciferase"/>
    <property type="match status" value="1"/>
</dbReference>
<dbReference type="InterPro" id="IPR050172">
    <property type="entry name" value="SsuD_RutA_monooxygenase"/>
</dbReference>
<dbReference type="InterPro" id="IPR036661">
    <property type="entry name" value="Luciferase-like_sf"/>
</dbReference>
<dbReference type="Proteomes" id="UP000460272">
    <property type="component" value="Unassembled WGS sequence"/>
</dbReference>
<protein>
    <submittedName>
        <fullName evidence="6">LLM class flavin-dependent oxidoreductase</fullName>
    </submittedName>
</protein>
<dbReference type="PANTHER" id="PTHR42847">
    <property type="entry name" value="ALKANESULFONATE MONOOXYGENASE"/>
    <property type="match status" value="1"/>
</dbReference>
<dbReference type="Gene3D" id="3.20.20.30">
    <property type="entry name" value="Luciferase-like domain"/>
    <property type="match status" value="1"/>
</dbReference>
<dbReference type="NCBIfam" id="TIGR03619">
    <property type="entry name" value="F420_Rv2161c"/>
    <property type="match status" value="1"/>
</dbReference>
<dbReference type="InterPro" id="IPR019921">
    <property type="entry name" value="Lucif-like_OxRdtase_Rv2161c"/>
</dbReference>
<dbReference type="PANTHER" id="PTHR42847:SF4">
    <property type="entry name" value="ALKANESULFONATE MONOOXYGENASE-RELATED"/>
    <property type="match status" value="1"/>
</dbReference>
<dbReference type="GO" id="GO:0008726">
    <property type="term" value="F:alkanesulfonate monooxygenase activity"/>
    <property type="evidence" value="ECO:0007669"/>
    <property type="project" value="TreeGrafter"/>
</dbReference>
<evidence type="ECO:0000256" key="3">
    <source>
        <dbReference type="ARBA" id="ARBA00023002"/>
    </source>
</evidence>
<dbReference type="AlphaFoldDB" id="A0A6P2BT73"/>
<evidence type="ECO:0000313" key="6">
    <source>
        <dbReference type="EMBL" id="TVZ01887.1"/>
    </source>
</evidence>
<evidence type="ECO:0000256" key="2">
    <source>
        <dbReference type="ARBA" id="ARBA00022643"/>
    </source>
</evidence>
<dbReference type="EMBL" id="RPFW01000006">
    <property type="protein sequence ID" value="TVZ01887.1"/>
    <property type="molecule type" value="Genomic_DNA"/>
</dbReference>
<sequence length="296" mass="31957">MKFSLWPGNDRAPADLLDEVRAADAAGWHGVWLADHYMPNTADATPARGDTYECWGLLPALAAVTERVRVGTLVSPTTVHHPALLAKRAATIDRLSGGRMVLGLGAGWQVNEHHAYGIELPPPGKRVGRFEEAITIVRAMLSQDSVTFQGEFFQVTDAPCDPKPVQAPLPLLVGTRGPRMLRITARHADEWNTWGTPEQAGPMRGALVEACETVGRDPATMRTCVNAFIDLDGSAPPNGRATLTGPAAAVADQIGRYAELGFDEFILPDWNLGKDAGRRADKLARIKAEVFDQLPA</sequence>
<accession>A0A6P2BT73</accession>
<keyword evidence="7" id="KW-1185">Reference proteome</keyword>
<gene>
    <name evidence="6" type="ORF">EAS64_31090</name>
</gene>
<comment type="caution">
    <text evidence="6">The sequence shown here is derived from an EMBL/GenBank/DDBJ whole genome shotgun (WGS) entry which is preliminary data.</text>
</comment>
<keyword evidence="2" id="KW-0288">FMN</keyword>
<dbReference type="SUPFAM" id="SSF51679">
    <property type="entry name" value="Bacterial luciferase-like"/>
    <property type="match status" value="1"/>
</dbReference>
<name>A0A6P2BT73_9ACTN</name>
<evidence type="ECO:0000313" key="7">
    <source>
        <dbReference type="Proteomes" id="UP000460272"/>
    </source>
</evidence>
<evidence type="ECO:0000256" key="1">
    <source>
        <dbReference type="ARBA" id="ARBA00022630"/>
    </source>
</evidence>
<keyword evidence="4" id="KW-0503">Monooxygenase</keyword>
<evidence type="ECO:0000256" key="4">
    <source>
        <dbReference type="ARBA" id="ARBA00023033"/>
    </source>
</evidence>
<dbReference type="InterPro" id="IPR011251">
    <property type="entry name" value="Luciferase-like_dom"/>
</dbReference>
<reference evidence="6 7" key="1">
    <citation type="submission" date="2018-11" db="EMBL/GenBank/DDBJ databases">
        <title>Trebonia kvetii gen.nov., sp.nov., a novel acidophilic actinobacterium, and proposal of the new actinobacterial family Treboniaceae fam. nov.</title>
        <authorList>
            <person name="Rapoport D."/>
            <person name="Sagova-Mareckova M."/>
            <person name="Sedlacek I."/>
            <person name="Provaznik J."/>
            <person name="Kralova S."/>
            <person name="Pavlinic D."/>
            <person name="Benes V."/>
            <person name="Kopecky J."/>
        </authorList>
    </citation>
    <scope>NUCLEOTIDE SEQUENCE [LARGE SCALE GENOMIC DNA]</scope>
    <source>
        <strain evidence="6 7">15Tr583</strain>
    </source>
</reference>
<dbReference type="RefSeq" id="WP_145858810.1">
    <property type="nucleotide sequence ID" value="NZ_RPFW01000006.1"/>
</dbReference>
<proteinExistence type="predicted"/>
<dbReference type="OrthoDB" id="143323at2"/>
<keyword evidence="1" id="KW-0285">Flavoprotein</keyword>